<dbReference type="Gene3D" id="1.20.120.1910">
    <property type="entry name" value="Cysteine-tRNA ligase, C-terminal anti-codon recognition domain"/>
    <property type="match status" value="1"/>
</dbReference>
<sequence>MEDEKASDGNNDKLEGTVNLLIAMRKQARENKNFALSDQIRDQLLALGIQLKDGKEGTTFSL</sequence>
<dbReference type="Proteomes" id="UP001162175">
    <property type="component" value="Unassembled WGS sequence"/>
</dbReference>
<evidence type="ECO:0000259" key="4">
    <source>
        <dbReference type="Pfam" id="PF23493"/>
    </source>
</evidence>
<dbReference type="Pfam" id="PF23493">
    <property type="entry name" value="CysS_C"/>
    <property type="match status" value="1"/>
</dbReference>
<protein>
    <recommendedName>
        <fullName evidence="4">Cysteinyl-tRNA ligase anticodon binding domain-containing protein</fullName>
    </recommendedName>
</protein>
<name>A0AA43U2V3_MYCAR</name>
<evidence type="ECO:0000256" key="1">
    <source>
        <dbReference type="ARBA" id="ARBA00022598"/>
    </source>
</evidence>
<dbReference type="SUPFAM" id="SSF47323">
    <property type="entry name" value="Anticodon-binding domain of a subclass of class I aminoacyl-tRNA synthetases"/>
    <property type="match status" value="1"/>
</dbReference>
<dbReference type="GO" id="GO:0004812">
    <property type="term" value="F:aminoacyl-tRNA ligase activity"/>
    <property type="evidence" value="ECO:0007669"/>
    <property type="project" value="InterPro"/>
</dbReference>
<keyword evidence="3" id="KW-0067">ATP-binding</keyword>
<accession>A0AA43U2V3</accession>
<keyword evidence="1" id="KW-0436">Ligase</keyword>
<dbReference type="GO" id="GO:0006418">
    <property type="term" value="P:tRNA aminoacylation for protein translation"/>
    <property type="evidence" value="ECO:0007669"/>
    <property type="project" value="InterPro"/>
</dbReference>
<dbReference type="AlphaFoldDB" id="A0AA43U2V3"/>
<evidence type="ECO:0000256" key="2">
    <source>
        <dbReference type="ARBA" id="ARBA00022741"/>
    </source>
</evidence>
<evidence type="ECO:0000256" key="3">
    <source>
        <dbReference type="ARBA" id="ARBA00022840"/>
    </source>
</evidence>
<dbReference type="InterPro" id="IPR056411">
    <property type="entry name" value="CysS_C"/>
</dbReference>
<dbReference type="InterPro" id="IPR009080">
    <property type="entry name" value="tRNAsynth_Ia_anticodon-bd"/>
</dbReference>
<gene>
    <name evidence="5" type="ORF">DCBHLPFO_00746</name>
</gene>
<evidence type="ECO:0000313" key="6">
    <source>
        <dbReference type="Proteomes" id="UP001162175"/>
    </source>
</evidence>
<feature type="domain" description="Cysteinyl-tRNA ligase anticodon binding" evidence="4">
    <location>
        <begin position="12"/>
        <end position="58"/>
    </location>
</feature>
<organism evidence="5 6">
    <name type="scientific">Mycoplasmopsis arginini</name>
    <name type="common">Mycoplasma arginini</name>
    <dbReference type="NCBI Taxonomy" id="2094"/>
    <lineage>
        <taxon>Bacteria</taxon>
        <taxon>Bacillati</taxon>
        <taxon>Mycoplasmatota</taxon>
        <taxon>Mycoplasmoidales</taxon>
        <taxon>Metamycoplasmataceae</taxon>
        <taxon>Mycoplasmopsis</taxon>
    </lineage>
</organism>
<proteinExistence type="predicted"/>
<dbReference type="EMBL" id="JAPFAR010000073">
    <property type="protein sequence ID" value="MDI3349629.1"/>
    <property type="molecule type" value="Genomic_DNA"/>
</dbReference>
<keyword evidence="2" id="KW-0547">Nucleotide-binding</keyword>
<comment type="caution">
    <text evidence="5">The sequence shown here is derived from an EMBL/GenBank/DDBJ whole genome shotgun (WGS) entry which is preliminary data.</text>
</comment>
<evidence type="ECO:0000313" key="5">
    <source>
        <dbReference type="EMBL" id="MDI3349629.1"/>
    </source>
</evidence>
<reference evidence="5" key="1">
    <citation type="submission" date="2022-11" db="EMBL/GenBank/DDBJ databases">
        <title>Draft genome of Mycoplasma arginini isolated from fly.</title>
        <authorList>
            <person name="Severgnini M."/>
            <person name="Gioia G."/>
            <person name="Cremonesi P."/>
            <person name="Moroni P."/>
            <person name="Addis M.F."/>
            <person name="Castiglioni B."/>
        </authorList>
    </citation>
    <scope>NUCLEOTIDE SEQUENCE</scope>
    <source>
        <strain evidence="5">QMP CG1-1632</strain>
    </source>
</reference>
<dbReference type="GO" id="GO:0005524">
    <property type="term" value="F:ATP binding"/>
    <property type="evidence" value="ECO:0007669"/>
    <property type="project" value="UniProtKB-KW"/>
</dbReference>